<dbReference type="SUPFAM" id="SSF110296">
    <property type="entry name" value="Oligoxyloglucan reducing end-specific cellobiohydrolase"/>
    <property type="match status" value="1"/>
</dbReference>
<dbReference type="InterPro" id="IPR015943">
    <property type="entry name" value="WD40/YVTN_repeat-like_dom_sf"/>
</dbReference>
<dbReference type="InterPro" id="IPR036278">
    <property type="entry name" value="Sialidase_sf"/>
</dbReference>
<evidence type="ECO:0000259" key="3">
    <source>
        <dbReference type="Pfam" id="PF15902"/>
    </source>
</evidence>
<name>A0A5D3YJN5_9BACT</name>
<gene>
    <name evidence="4" type="ORF">LX73_1425</name>
</gene>
<reference evidence="4 5" key="1">
    <citation type="submission" date="2019-07" db="EMBL/GenBank/DDBJ databases">
        <title>Genomic Encyclopedia of Archaeal and Bacterial Type Strains, Phase II (KMG-II): from individual species to whole genera.</title>
        <authorList>
            <person name="Goeker M."/>
        </authorList>
    </citation>
    <scope>NUCLEOTIDE SEQUENCE [LARGE SCALE GENOMIC DNA]</scope>
    <source>
        <strain evidence="4 5">DSM 21935</strain>
    </source>
</reference>
<evidence type="ECO:0000313" key="5">
    <source>
        <dbReference type="Proteomes" id="UP000324595"/>
    </source>
</evidence>
<sequence>MLRQPMSSTFNKALSIIFLVFFLFLGINNTAIAQRFGGNQMEEGVSDRTYSSSAMQELDYRNIGPFRGGRSVAVSGHPDQPDTYYAGFTGGGVYKTSDGGKNWVNISDGFFKTGSVGAITVAPSDPNIIYAGMGETCIRGNMSPGDGMYKSVDGGKTWTHIGLPESHFIGEIAVHPKDKDVAWVAVMGHAFGTEGNKERGVYKTTDGGKTWQKVLFHNKHTGAVDIEVDPNNPRILYASLWEAFRNPWKMSSGGKGSGLYKSTDGGETWKNISQRPGMPKGLLGKIGVAVSPVNSDRVWAIIENENGGVFRSDDNGKSWDRINSERNLRQRAWYYTHIMAGTESENEVYVLNVGFYKSTDGGSSFERIGTPHTDHHDLWIDPNNSDRMVVADDGGGQVTYNGGKSWSSNHKYSTAQFYQVITDNQFPYWIYGAQQDNSTVGIKNRTADYGIDKRDWHPVAGGESGYIAPDPENANVTYGGSYGGYFNKFNSFTNQSDRIDVWPDNPMGAGAKDLKYRFQWTFPIYISPHNPDLLYATSQFVHRSDDEGMSWDTISEDLTRNDKSKQEESGGPITKDDTSVEYYNTIFTFAESPVKQGVLWTGADDGLIHVSRDNGDSWTNVTPDGMPESLASIIDPSPHDAGTAYLAANRYKFDDFQPMLYKTTNYGKSWTKITDGIPKKDFTRVIREDPNKEGLLYAGTQTGVYVSFNDGEQWQPLQLNLPSVPVTDLAVHKREKDLVVATQGRSFWILDNLSVLHQLNDNVINSGYYLYKPETTYLFGNHTDVQPGQTLGENPEDGVVVHYNITDAAVDQKEVQLQFAEPDGDVIRTFSNQEDLDGNEVKKSEKFYEKEHEVSPDVLTTKQGQNKFVWNMRYPGATDLDGRQILWAGSTRGPTAVPGAYKVRLIVDGETVNEQSFKITKDPRIETTQDDFEAQFDLQQTIIAKLDTTHKTINRIREMRKELMDVKKEYANDKQIQDRIHSLLHTLSEVEGELMQTKAESFQDVLNYPIKLNNKLASLANTVGTGDGRPTEQQYAVYKELASKVDSELKKVEPILRGETSDLIEELEQESIPIEN</sequence>
<dbReference type="Proteomes" id="UP000324595">
    <property type="component" value="Unassembled WGS sequence"/>
</dbReference>
<comment type="caution">
    <text evidence="4">The sequence shown here is derived from an EMBL/GenBank/DDBJ whole genome shotgun (WGS) entry which is preliminary data.</text>
</comment>
<evidence type="ECO:0000256" key="1">
    <source>
        <dbReference type="ARBA" id="ARBA00022737"/>
    </source>
</evidence>
<dbReference type="Gene3D" id="2.130.10.10">
    <property type="entry name" value="YVTN repeat-like/Quinoprotein amine dehydrogenase"/>
    <property type="match status" value="3"/>
</dbReference>
<feature type="domain" description="Sortilin N-terminal" evidence="3">
    <location>
        <begin position="148"/>
        <end position="274"/>
    </location>
</feature>
<dbReference type="InterPro" id="IPR031778">
    <property type="entry name" value="Sortilin_N"/>
</dbReference>
<dbReference type="CDD" id="cd15482">
    <property type="entry name" value="Sialidase_non-viral"/>
    <property type="match status" value="2"/>
</dbReference>
<dbReference type="EMBL" id="VNHY01000002">
    <property type="protein sequence ID" value="TYP93715.1"/>
    <property type="molecule type" value="Genomic_DNA"/>
</dbReference>
<keyword evidence="1" id="KW-0677">Repeat</keyword>
<evidence type="ECO:0000256" key="2">
    <source>
        <dbReference type="SAM" id="MobiDB-lite"/>
    </source>
</evidence>
<dbReference type="InterPro" id="IPR050310">
    <property type="entry name" value="VPS10-sortilin"/>
</dbReference>
<dbReference type="PANTHER" id="PTHR12106:SF27">
    <property type="entry name" value="SORTILIN-RELATED RECEPTOR"/>
    <property type="match status" value="1"/>
</dbReference>
<accession>A0A5D3YJN5</accession>
<dbReference type="PANTHER" id="PTHR12106">
    <property type="entry name" value="SORTILIN RELATED"/>
    <property type="match status" value="1"/>
</dbReference>
<evidence type="ECO:0000313" key="4">
    <source>
        <dbReference type="EMBL" id="TYP93715.1"/>
    </source>
</evidence>
<dbReference type="SUPFAM" id="SSF50939">
    <property type="entry name" value="Sialidases"/>
    <property type="match status" value="1"/>
</dbReference>
<keyword evidence="5" id="KW-1185">Reference proteome</keyword>
<feature type="region of interest" description="Disordered" evidence="2">
    <location>
        <begin position="557"/>
        <end position="576"/>
    </location>
</feature>
<protein>
    <submittedName>
        <fullName evidence="4">Sortilin</fullName>
    </submittedName>
</protein>
<dbReference type="AlphaFoldDB" id="A0A5D3YJN5"/>
<organism evidence="4 5">
    <name type="scientific">Fodinibius salinus</name>
    <dbReference type="NCBI Taxonomy" id="860790"/>
    <lineage>
        <taxon>Bacteria</taxon>
        <taxon>Pseudomonadati</taxon>
        <taxon>Balneolota</taxon>
        <taxon>Balneolia</taxon>
        <taxon>Balneolales</taxon>
        <taxon>Balneolaceae</taxon>
        <taxon>Fodinibius</taxon>
    </lineage>
</organism>
<dbReference type="RefSeq" id="WP_246138186.1">
    <property type="nucleotide sequence ID" value="NZ_VNHY01000002.1"/>
</dbReference>
<proteinExistence type="predicted"/>
<dbReference type="Pfam" id="PF15902">
    <property type="entry name" value="Sortilin-Vps10"/>
    <property type="match status" value="1"/>
</dbReference>